<dbReference type="Proteomes" id="UP000006643">
    <property type="component" value="Unassembled WGS sequence"/>
</dbReference>
<feature type="region of interest" description="Disordered" evidence="1">
    <location>
        <begin position="1"/>
        <end position="22"/>
    </location>
</feature>
<dbReference type="AlphaFoldDB" id="D0MS48"/>
<dbReference type="KEGG" id="pif:PITG_00970"/>
<protein>
    <submittedName>
        <fullName evidence="2">Uncharacterized protein</fullName>
    </submittedName>
</protein>
<sequence>MNSDEKKQTAESGDELKIDGLPRLTHGCEDLARALSSEDRRSQWYNADANAQTDDTQGRHDEVDVNLEVNEEISCEVREHLVVERFRRAGDKTDKKRKTEESSNGEHEIITEKQYPYGRNAYEKTSDHAKAC</sequence>
<gene>
    <name evidence="2" type="ORF">PITG_00970</name>
</gene>
<dbReference type="GeneID" id="9473055"/>
<evidence type="ECO:0000313" key="2">
    <source>
        <dbReference type="EMBL" id="EEY58317.1"/>
    </source>
</evidence>
<dbReference type="VEuPathDB" id="FungiDB:PITG_00970"/>
<reference evidence="3" key="1">
    <citation type="journal article" date="2009" name="Nature">
        <title>Genome sequence and analysis of the Irish potato famine pathogen Phytophthora infestans.</title>
        <authorList>
            <consortium name="The Broad Institute Genome Sequencing Platform"/>
            <person name="Haas B.J."/>
            <person name="Kamoun S."/>
            <person name="Zody M.C."/>
            <person name="Jiang R.H."/>
            <person name="Handsaker R.E."/>
            <person name="Cano L.M."/>
            <person name="Grabherr M."/>
            <person name="Kodira C.D."/>
            <person name="Raffaele S."/>
            <person name="Torto-Alalibo T."/>
            <person name="Bozkurt T.O."/>
            <person name="Ah-Fong A.M."/>
            <person name="Alvarado L."/>
            <person name="Anderson V.L."/>
            <person name="Armstrong M.R."/>
            <person name="Avrova A."/>
            <person name="Baxter L."/>
            <person name="Beynon J."/>
            <person name="Boevink P.C."/>
            <person name="Bollmann S.R."/>
            <person name="Bos J.I."/>
            <person name="Bulone V."/>
            <person name="Cai G."/>
            <person name="Cakir C."/>
            <person name="Carrington J.C."/>
            <person name="Chawner M."/>
            <person name="Conti L."/>
            <person name="Costanzo S."/>
            <person name="Ewan R."/>
            <person name="Fahlgren N."/>
            <person name="Fischbach M.A."/>
            <person name="Fugelstad J."/>
            <person name="Gilroy E.M."/>
            <person name="Gnerre S."/>
            <person name="Green P.J."/>
            <person name="Grenville-Briggs L.J."/>
            <person name="Griffith J."/>
            <person name="Grunwald N.J."/>
            <person name="Horn K."/>
            <person name="Horner N.R."/>
            <person name="Hu C.H."/>
            <person name="Huitema E."/>
            <person name="Jeong D.H."/>
            <person name="Jones A.M."/>
            <person name="Jones J.D."/>
            <person name="Jones R.W."/>
            <person name="Karlsson E.K."/>
            <person name="Kunjeti S.G."/>
            <person name="Lamour K."/>
            <person name="Liu Z."/>
            <person name="Ma L."/>
            <person name="Maclean D."/>
            <person name="Chibucos M.C."/>
            <person name="McDonald H."/>
            <person name="McWalters J."/>
            <person name="Meijer H.J."/>
            <person name="Morgan W."/>
            <person name="Morris P.F."/>
            <person name="Munro C.A."/>
            <person name="O'Neill K."/>
            <person name="Ospina-Giraldo M."/>
            <person name="Pinzon A."/>
            <person name="Pritchard L."/>
            <person name="Ramsahoye B."/>
            <person name="Ren Q."/>
            <person name="Restrepo S."/>
            <person name="Roy S."/>
            <person name="Sadanandom A."/>
            <person name="Savidor A."/>
            <person name="Schornack S."/>
            <person name="Schwartz D.C."/>
            <person name="Schumann U.D."/>
            <person name="Schwessinger B."/>
            <person name="Seyer L."/>
            <person name="Sharpe T."/>
            <person name="Silvar C."/>
            <person name="Song J."/>
            <person name="Studholme D.J."/>
            <person name="Sykes S."/>
            <person name="Thines M."/>
            <person name="van de Vondervoort P.J."/>
            <person name="Phuntumart V."/>
            <person name="Wawra S."/>
            <person name="Weide R."/>
            <person name="Win J."/>
            <person name="Young C."/>
            <person name="Zhou S."/>
            <person name="Fry W."/>
            <person name="Meyers B.C."/>
            <person name="van West P."/>
            <person name="Ristaino J."/>
            <person name="Govers F."/>
            <person name="Birch P.R."/>
            <person name="Whisson S.C."/>
            <person name="Judelson H.S."/>
            <person name="Nusbaum C."/>
        </authorList>
    </citation>
    <scope>NUCLEOTIDE SEQUENCE [LARGE SCALE GENOMIC DNA]</scope>
    <source>
        <strain evidence="3">T30-4</strain>
    </source>
</reference>
<organism evidence="2 3">
    <name type="scientific">Phytophthora infestans (strain T30-4)</name>
    <name type="common">Potato late blight agent</name>
    <dbReference type="NCBI Taxonomy" id="403677"/>
    <lineage>
        <taxon>Eukaryota</taxon>
        <taxon>Sar</taxon>
        <taxon>Stramenopiles</taxon>
        <taxon>Oomycota</taxon>
        <taxon>Peronosporomycetes</taxon>
        <taxon>Peronosporales</taxon>
        <taxon>Peronosporaceae</taxon>
        <taxon>Phytophthora</taxon>
    </lineage>
</organism>
<dbReference type="RefSeq" id="XP_002909503.1">
    <property type="nucleotide sequence ID" value="XM_002909457.1"/>
</dbReference>
<accession>D0MS48</accession>
<proteinExistence type="predicted"/>
<name>D0MS48_PHYIT</name>
<feature type="compositionally biased region" description="Basic and acidic residues" evidence="1">
    <location>
        <begin position="121"/>
        <end position="132"/>
    </location>
</feature>
<keyword evidence="3" id="KW-1185">Reference proteome</keyword>
<dbReference type="EMBL" id="DS028118">
    <property type="protein sequence ID" value="EEY58317.1"/>
    <property type="molecule type" value="Genomic_DNA"/>
</dbReference>
<feature type="region of interest" description="Disordered" evidence="1">
    <location>
        <begin position="88"/>
        <end position="132"/>
    </location>
</feature>
<dbReference type="HOGENOM" id="CLU_1921203_0_0_1"/>
<dbReference type="InParanoid" id="D0MS48"/>
<evidence type="ECO:0000313" key="3">
    <source>
        <dbReference type="Proteomes" id="UP000006643"/>
    </source>
</evidence>
<evidence type="ECO:0000256" key="1">
    <source>
        <dbReference type="SAM" id="MobiDB-lite"/>
    </source>
</evidence>
<feature type="compositionally biased region" description="Basic and acidic residues" evidence="1">
    <location>
        <begin position="88"/>
        <end position="111"/>
    </location>
</feature>